<dbReference type="NCBIfam" id="TIGR02532">
    <property type="entry name" value="IV_pilin_GFxxxE"/>
    <property type="match status" value="1"/>
</dbReference>
<dbReference type="SUPFAM" id="SSF54523">
    <property type="entry name" value="Pili subunits"/>
    <property type="match status" value="1"/>
</dbReference>
<dbReference type="GO" id="GO:0015627">
    <property type="term" value="C:type II protein secretion system complex"/>
    <property type="evidence" value="ECO:0007669"/>
    <property type="project" value="InterPro"/>
</dbReference>
<dbReference type="PROSITE" id="PS00409">
    <property type="entry name" value="PROKAR_NTER_METHYL"/>
    <property type="match status" value="1"/>
</dbReference>
<reference evidence="3" key="1">
    <citation type="submission" date="2019-08" db="EMBL/GenBank/DDBJ databases">
        <authorList>
            <person name="Kucharzyk K."/>
            <person name="Murdoch R.W."/>
            <person name="Higgins S."/>
            <person name="Loffler F."/>
        </authorList>
    </citation>
    <scope>NUCLEOTIDE SEQUENCE</scope>
</reference>
<organism evidence="3">
    <name type="scientific">bioreactor metagenome</name>
    <dbReference type="NCBI Taxonomy" id="1076179"/>
    <lineage>
        <taxon>unclassified sequences</taxon>
        <taxon>metagenomes</taxon>
        <taxon>ecological metagenomes</taxon>
    </lineage>
</organism>
<evidence type="ECO:0008006" key="4">
    <source>
        <dbReference type="Google" id="ProtNLM"/>
    </source>
</evidence>
<dbReference type="GO" id="GO:0015628">
    <property type="term" value="P:protein secretion by the type II secretion system"/>
    <property type="evidence" value="ECO:0007669"/>
    <property type="project" value="InterPro"/>
</dbReference>
<dbReference type="PANTHER" id="PTHR30093">
    <property type="entry name" value="GENERAL SECRETION PATHWAY PROTEIN G"/>
    <property type="match status" value="1"/>
</dbReference>
<sequence length="282" mass="29890">MKQQRGFTLIELVIVIAILGILAGIAIPRFLDSRASANGAKLLADLRAIDSAYNVYEARTGEAPTTIDQLVNYGTGNSLLAAIPVPPSSDMLITQNDGTQRRFTALDTSYEITNGRATYTCGEGSKEPVEWYLATDSSSGGNNTGSGGVADSLNTSNWAAFLAQAASGSGGNTGTALYKDSSGIYLLRYNQYVSAQVASTNPTLAEYAAANPGNAFKVDTDNILTSANMTTLYGQTVWKEDSLPQAGDVYQDGTNYYVCIRAATNIYNCTSLSNTGDWLKVS</sequence>
<dbReference type="PANTHER" id="PTHR30093:SF35">
    <property type="entry name" value="MSHA MINOR PILIN PROTEIN MSHC"/>
    <property type="match status" value="1"/>
</dbReference>
<evidence type="ECO:0000256" key="1">
    <source>
        <dbReference type="ARBA" id="ARBA00022481"/>
    </source>
</evidence>
<proteinExistence type="predicted"/>
<evidence type="ECO:0000313" key="3">
    <source>
        <dbReference type="EMBL" id="MPM09178.1"/>
    </source>
</evidence>
<dbReference type="PRINTS" id="PR00813">
    <property type="entry name" value="BCTERIALGSPG"/>
</dbReference>
<protein>
    <recommendedName>
        <fullName evidence="4">Prepilin-type N-terminal cleavage/methylation domain-containing protein</fullName>
    </recommendedName>
</protein>
<dbReference type="Pfam" id="PF07963">
    <property type="entry name" value="N_methyl"/>
    <property type="match status" value="1"/>
</dbReference>
<feature type="transmembrane region" description="Helical" evidence="2">
    <location>
        <begin position="12"/>
        <end position="31"/>
    </location>
</feature>
<keyword evidence="2" id="KW-1133">Transmembrane helix</keyword>
<dbReference type="InterPro" id="IPR000983">
    <property type="entry name" value="Bac_GSPG_pilin"/>
</dbReference>
<keyword evidence="2" id="KW-0472">Membrane</keyword>
<dbReference type="EMBL" id="VSSQ01001538">
    <property type="protein sequence ID" value="MPM09178.1"/>
    <property type="molecule type" value="Genomic_DNA"/>
</dbReference>
<keyword evidence="1" id="KW-0488">Methylation</keyword>
<dbReference type="Gene3D" id="3.30.700.10">
    <property type="entry name" value="Glycoprotein, Type 4 Pilin"/>
    <property type="match status" value="1"/>
</dbReference>
<dbReference type="InterPro" id="IPR012902">
    <property type="entry name" value="N_methyl_site"/>
</dbReference>
<dbReference type="InterPro" id="IPR045584">
    <property type="entry name" value="Pilin-like"/>
</dbReference>
<evidence type="ECO:0000256" key="2">
    <source>
        <dbReference type="SAM" id="Phobius"/>
    </source>
</evidence>
<comment type="caution">
    <text evidence="3">The sequence shown here is derived from an EMBL/GenBank/DDBJ whole genome shotgun (WGS) entry which is preliminary data.</text>
</comment>
<gene>
    <name evidence="3" type="ORF">SDC9_55494</name>
</gene>
<keyword evidence="2" id="KW-0812">Transmembrane</keyword>
<name>A0A644X039_9ZZZZ</name>
<dbReference type="AlphaFoldDB" id="A0A644X039"/>
<accession>A0A644X039</accession>